<proteinExistence type="predicted"/>
<dbReference type="RefSeq" id="WP_014852143.1">
    <property type="nucleotide sequence ID" value="NZ_DALYRC010000004.1"/>
</dbReference>
<protein>
    <submittedName>
        <fullName evidence="3">Uncharacterized protein</fullName>
    </submittedName>
</protein>
<reference evidence="4 5" key="1">
    <citation type="submission" date="2018-10" db="EMBL/GenBank/DDBJ databases">
        <title>Pseudomonas sp. GL14 genome.</title>
        <authorList>
            <person name="Peng J."/>
            <person name="Liu Z.-P."/>
        </authorList>
    </citation>
    <scope>NUCLEOTIDE SEQUENCE [LARGE SCALE GENOMIC DNA]</scope>
    <source>
        <strain evidence="4 5">GL14</strain>
    </source>
</reference>
<feature type="signal peptide" evidence="2">
    <location>
        <begin position="1"/>
        <end position="21"/>
    </location>
</feature>
<dbReference type="AlphaFoldDB" id="A0AA42BDR1"/>
<reference evidence="3" key="2">
    <citation type="submission" date="2022-06" db="EMBL/GenBank/DDBJ databases">
        <title>Detection of beta-lactamases in bacteria of animal origin.</title>
        <authorList>
            <person name="Mlynarcik P."/>
            <person name="Zdarska V."/>
            <person name="Chudobova H."/>
            <person name="Prochazkova P."/>
            <person name="Hricova K."/>
            <person name="Mezerova K."/>
            <person name="Bardon J."/>
            <person name="Dolejska M."/>
            <person name="Sukkar I."/>
            <person name="Kolar M."/>
        </authorList>
    </citation>
    <scope>NUCLEOTIDE SEQUENCE</scope>
    <source>
        <strain evidence="3">S 300-3</strain>
    </source>
</reference>
<feature type="transmembrane region" description="Helical" evidence="1">
    <location>
        <begin position="31"/>
        <end position="51"/>
    </location>
</feature>
<dbReference type="EMBL" id="JAMYBS010000007">
    <property type="protein sequence ID" value="MCO7544840.1"/>
    <property type="molecule type" value="Genomic_DNA"/>
</dbReference>
<evidence type="ECO:0000313" key="6">
    <source>
        <dbReference type="Proteomes" id="UP001165292"/>
    </source>
</evidence>
<comment type="caution">
    <text evidence="3">The sequence shown here is derived from an EMBL/GenBank/DDBJ whole genome shotgun (WGS) entry which is preliminary data.</text>
</comment>
<keyword evidence="1" id="KW-1133">Transmembrane helix</keyword>
<evidence type="ECO:0000313" key="5">
    <source>
        <dbReference type="Proteomes" id="UP000269134"/>
    </source>
</evidence>
<sequence length="61" mass="6618">MSKSALCFLSLTLICSAVTFADATSMPFWEMAAKAGIGIFGLLFVASLFVGRRIKFDPVLR</sequence>
<dbReference type="EMBL" id="RFFL01000005">
    <property type="protein sequence ID" value="RMI01431.1"/>
    <property type="molecule type" value="Genomic_DNA"/>
</dbReference>
<organism evidence="3 6">
    <name type="scientific">Stutzerimonas nitrititolerans</name>
    <dbReference type="NCBI Taxonomy" id="2482751"/>
    <lineage>
        <taxon>Bacteria</taxon>
        <taxon>Pseudomonadati</taxon>
        <taxon>Pseudomonadota</taxon>
        <taxon>Gammaproteobacteria</taxon>
        <taxon>Pseudomonadales</taxon>
        <taxon>Pseudomonadaceae</taxon>
        <taxon>Stutzerimonas</taxon>
    </lineage>
</organism>
<dbReference type="GeneID" id="84608915"/>
<feature type="chain" id="PRO_5041223337" evidence="2">
    <location>
        <begin position="22"/>
        <end position="61"/>
    </location>
</feature>
<evidence type="ECO:0000256" key="2">
    <source>
        <dbReference type="SAM" id="SignalP"/>
    </source>
</evidence>
<evidence type="ECO:0000256" key="1">
    <source>
        <dbReference type="SAM" id="Phobius"/>
    </source>
</evidence>
<keyword evidence="1" id="KW-0812">Transmembrane</keyword>
<evidence type="ECO:0000313" key="4">
    <source>
        <dbReference type="EMBL" id="RMI01431.1"/>
    </source>
</evidence>
<keyword evidence="5" id="KW-1185">Reference proteome</keyword>
<evidence type="ECO:0000313" key="3">
    <source>
        <dbReference type="EMBL" id="MCO7544840.1"/>
    </source>
</evidence>
<dbReference type="Proteomes" id="UP000269134">
    <property type="component" value="Unassembled WGS sequence"/>
</dbReference>
<keyword evidence="1" id="KW-0472">Membrane</keyword>
<name>A0AA42BDR1_9GAMM</name>
<keyword evidence="2" id="KW-0732">Signal</keyword>
<accession>A0AA42BDR1</accession>
<dbReference type="InterPro" id="IPR049711">
    <property type="entry name" value="PA3371-like"/>
</dbReference>
<dbReference type="NCBIfam" id="NF041882">
    <property type="entry name" value="PA3371_fam"/>
    <property type="match status" value="1"/>
</dbReference>
<gene>
    <name evidence="4" type="ORF">EA795_07705</name>
    <name evidence="3" type="ORF">NJF43_08750</name>
</gene>
<dbReference type="Proteomes" id="UP001165292">
    <property type="component" value="Unassembled WGS sequence"/>
</dbReference>